<keyword evidence="10" id="KW-1185">Reference proteome</keyword>
<evidence type="ECO:0000259" key="7">
    <source>
        <dbReference type="PROSITE" id="PS51857"/>
    </source>
</evidence>
<evidence type="ECO:0000313" key="10">
    <source>
        <dbReference type="Proteomes" id="UP001558652"/>
    </source>
</evidence>
<evidence type="ECO:0000259" key="8">
    <source>
        <dbReference type="PROSITE" id="PS51938"/>
    </source>
</evidence>
<dbReference type="InterPro" id="IPR011129">
    <property type="entry name" value="CSD"/>
</dbReference>
<dbReference type="Gene3D" id="2.40.50.140">
    <property type="entry name" value="Nucleic acid-binding proteins"/>
    <property type="match status" value="1"/>
</dbReference>
<keyword evidence="3" id="KW-0677">Repeat</keyword>
<dbReference type="GO" id="GO:0003723">
    <property type="term" value="F:RNA binding"/>
    <property type="evidence" value="ECO:0007669"/>
    <property type="project" value="UniProtKB-KW"/>
</dbReference>
<evidence type="ECO:0000256" key="2">
    <source>
        <dbReference type="ARBA" id="ARBA00022490"/>
    </source>
</evidence>
<comment type="subcellular location">
    <subcellularLocation>
        <location evidence="1">Cytoplasm</location>
    </subcellularLocation>
</comment>
<dbReference type="PROSITE" id="PS51938">
    <property type="entry name" value="SUZ_C"/>
    <property type="match status" value="1"/>
</dbReference>
<keyword evidence="4" id="KW-0694">RNA-binding</keyword>
<dbReference type="Proteomes" id="UP001558652">
    <property type="component" value="Unassembled WGS sequence"/>
</dbReference>
<feature type="domain" description="SUZ-C" evidence="8">
    <location>
        <begin position="191"/>
        <end position="232"/>
    </location>
</feature>
<sequence>MEVEYTLVVYNRNNSGSCQSAENVCPLAKGTINPEVTIGEEVLAGKVMRPLRSVNPEQNVYSGLIETTTHAEGEDGTEYEFGITSLSNKRELLQVGDPVQFQVDSEGRAVNITAVRQKKKATVDSIKGQFGFLSYEPEEGKKLFFHMSEVKDGGGATGLQAGDTVEFVVVTNQRNGKSFACNVSKIMEQQQRPERLISRLRTVSLEEGGPRLTVVRQPRGPDSGTVGFSLDGRRPRPPGVLLE</sequence>
<keyword evidence="2" id="KW-0963">Cytoplasm</keyword>
<proteinExistence type="inferred from homology"/>
<dbReference type="SUPFAM" id="SSF50249">
    <property type="entry name" value="Nucleic acid-binding proteins"/>
    <property type="match status" value="1"/>
</dbReference>
<dbReference type="Pfam" id="PF23456">
    <property type="entry name" value="CSDE1"/>
    <property type="match status" value="1"/>
</dbReference>
<comment type="similarity">
    <text evidence="5">Belongs to the UNR family.</text>
</comment>
<accession>A0ABD0YEJ6</accession>
<dbReference type="PANTHER" id="PTHR12913:SF1">
    <property type="entry name" value="COLD SHOCK DOMAIN-CONTAINING PROTEIN E1"/>
    <property type="match status" value="1"/>
</dbReference>
<dbReference type="InterPro" id="IPR002059">
    <property type="entry name" value="CSP_DNA-bd"/>
</dbReference>
<evidence type="ECO:0000313" key="9">
    <source>
        <dbReference type="EMBL" id="KAL1117483.1"/>
    </source>
</evidence>
<name>A0ABD0YEJ6_9HEMI</name>
<dbReference type="PROSITE" id="PS51857">
    <property type="entry name" value="CSD_2"/>
    <property type="match status" value="1"/>
</dbReference>
<evidence type="ECO:0000256" key="6">
    <source>
        <dbReference type="SAM" id="MobiDB-lite"/>
    </source>
</evidence>
<comment type="caution">
    <text evidence="9">The sequence shown here is derived from an EMBL/GenBank/DDBJ whole genome shotgun (WGS) entry which is preliminary data.</text>
</comment>
<dbReference type="AlphaFoldDB" id="A0ABD0YEJ6"/>
<dbReference type="InterPro" id="IPR024642">
    <property type="entry name" value="SUZ-C"/>
</dbReference>
<feature type="domain" description="CSD" evidence="7">
    <location>
        <begin position="115"/>
        <end position="185"/>
    </location>
</feature>
<dbReference type="SMART" id="SM00357">
    <property type="entry name" value="CSP"/>
    <property type="match status" value="1"/>
</dbReference>
<reference evidence="9 10" key="1">
    <citation type="submission" date="2024-07" db="EMBL/GenBank/DDBJ databases">
        <title>Chromosome-level genome assembly of the water stick insect Ranatra chinensis (Heteroptera: Nepidae).</title>
        <authorList>
            <person name="Liu X."/>
        </authorList>
    </citation>
    <scope>NUCLEOTIDE SEQUENCE [LARGE SCALE GENOMIC DNA]</scope>
    <source>
        <strain evidence="9">Cailab_2021Rc</strain>
        <tissue evidence="9">Muscle</tissue>
    </source>
</reference>
<organism evidence="9 10">
    <name type="scientific">Ranatra chinensis</name>
    <dbReference type="NCBI Taxonomy" id="642074"/>
    <lineage>
        <taxon>Eukaryota</taxon>
        <taxon>Metazoa</taxon>
        <taxon>Ecdysozoa</taxon>
        <taxon>Arthropoda</taxon>
        <taxon>Hexapoda</taxon>
        <taxon>Insecta</taxon>
        <taxon>Pterygota</taxon>
        <taxon>Neoptera</taxon>
        <taxon>Paraneoptera</taxon>
        <taxon>Hemiptera</taxon>
        <taxon>Heteroptera</taxon>
        <taxon>Panheteroptera</taxon>
        <taxon>Nepomorpha</taxon>
        <taxon>Nepidae</taxon>
        <taxon>Ranatrinae</taxon>
        <taxon>Ranatra</taxon>
    </lineage>
</organism>
<evidence type="ECO:0000256" key="4">
    <source>
        <dbReference type="ARBA" id="ARBA00022884"/>
    </source>
</evidence>
<evidence type="ECO:0008006" key="11">
    <source>
        <dbReference type="Google" id="ProtNLM"/>
    </source>
</evidence>
<dbReference type="Pfam" id="PF12901">
    <property type="entry name" value="SUZ-C"/>
    <property type="match status" value="1"/>
</dbReference>
<evidence type="ECO:0000256" key="1">
    <source>
        <dbReference type="ARBA" id="ARBA00004496"/>
    </source>
</evidence>
<dbReference type="InterPro" id="IPR056400">
    <property type="entry name" value="CSDE1"/>
</dbReference>
<feature type="region of interest" description="Disordered" evidence="6">
    <location>
        <begin position="208"/>
        <end position="243"/>
    </location>
</feature>
<dbReference type="EMBL" id="JBFDAA010000016">
    <property type="protein sequence ID" value="KAL1117483.1"/>
    <property type="molecule type" value="Genomic_DNA"/>
</dbReference>
<evidence type="ECO:0000256" key="5">
    <source>
        <dbReference type="ARBA" id="ARBA00044751"/>
    </source>
</evidence>
<dbReference type="InterPro" id="IPR012340">
    <property type="entry name" value="NA-bd_OB-fold"/>
</dbReference>
<dbReference type="PANTHER" id="PTHR12913">
    <property type="entry name" value="UNR PROTEIN N-RAS UPSTREAM GENE PROTEIN"/>
    <property type="match status" value="1"/>
</dbReference>
<dbReference type="GO" id="GO:0005737">
    <property type="term" value="C:cytoplasm"/>
    <property type="evidence" value="ECO:0007669"/>
    <property type="project" value="UniProtKB-SubCell"/>
</dbReference>
<evidence type="ECO:0000256" key="3">
    <source>
        <dbReference type="ARBA" id="ARBA00022737"/>
    </source>
</evidence>
<dbReference type="Pfam" id="PF00313">
    <property type="entry name" value="CSD"/>
    <property type="match status" value="1"/>
</dbReference>
<protein>
    <recommendedName>
        <fullName evidence="11">Cold shock domain-containing protein E1</fullName>
    </recommendedName>
</protein>
<gene>
    <name evidence="9" type="ORF">AAG570_004806</name>
</gene>